<dbReference type="GO" id="GO:0043952">
    <property type="term" value="P:protein transport by the Sec complex"/>
    <property type="evidence" value="ECO:0007669"/>
    <property type="project" value="UniProtKB-UniRule"/>
</dbReference>
<dbReference type="AlphaFoldDB" id="A0A7V3NUD0"/>
<evidence type="ECO:0000256" key="4">
    <source>
        <dbReference type="ARBA" id="ARBA00022692"/>
    </source>
</evidence>
<dbReference type="GO" id="GO:0065002">
    <property type="term" value="P:intracellular protein transmembrane transport"/>
    <property type="evidence" value="ECO:0007669"/>
    <property type="project" value="UniProtKB-UniRule"/>
</dbReference>
<protein>
    <recommendedName>
        <fullName evidence="9">Protein-export membrane protein SecF</fullName>
    </recommendedName>
</protein>
<dbReference type="GO" id="GO:0006605">
    <property type="term" value="P:protein targeting"/>
    <property type="evidence" value="ECO:0007669"/>
    <property type="project" value="UniProtKB-UniRule"/>
</dbReference>
<feature type="domain" description="Protein export membrane protein SecD/SecF C-terminal" evidence="10">
    <location>
        <begin position="110"/>
        <end position="293"/>
    </location>
</feature>
<comment type="similarity">
    <text evidence="9">Belongs to the SecD/SecF family. SecF subfamily.</text>
</comment>
<dbReference type="GO" id="GO:0005886">
    <property type="term" value="C:plasma membrane"/>
    <property type="evidence" value="ECO:0007669"/>
    <property type="project" value="UniProtKB-SubCell"/>
</dbReference>
<evidence type="ECO:0000256" key="5">
    <source>
        <dbReference type="ARBA" id="ARBA00022927"/>
    </source>
</evidence>
<comment type="function">
    <text evidence="9">Part of the Sec protein translocase complex. Interacts with the SecYEG preprotein conducting channel. SecDF uses the proton motive force (PMF) to complete protein translocation after the ATP-dependent function of SecA.</text>
</comment>
<keyword evidence="2 9" id="KW-0813">Transport</keyword>
<feature type="transmembrane region" description="Helical" evidence="9">
    <location>
        <begin position="265"/>
        <end position="288"/>
    </location>
</feature>
<keyword evidence="7 9" id="KW-0811">Translocation</keyword>
<dbReference type="NCBIfam" id="TIGR00916">
    <property type="entry name" value="2A0604s01"/>
    <property type="match status" value="1"/>
</dbReference>
<evidence type="ECO:0000256" key="2">
    <source>
        <dbReference type="ARBA" id="ARBA00022448"/>
    </source>
</evidence>
<dbReference type="GO" id="GO:0015450">
    <property type="term" value="F:protein-transporting ATPase activity"/>
    <property type="evidence" value="ECO:0007669"/>
    <property type="project" value="InterPro"/>
</dbReference>
<reference evidence="11" key="1">
    <citation type="journal article" date="2020" name="mSystems">
        <title>Genome- and Community-Level Interaction Insights into Carbon Utilization and Element Cycling Functions of Hydrothermarchaeota in Hydrothermal Sediment.</title>
        <authorList>
            <person name="Zhou Z."/>
            <person name="Liu Y."/>
            <person name="Xu W."/>
            <person name="Pan J."/>
            <person name="Luo Z.H."/>
            <person name="Li M."/>
        </authorList>
    </citation>
    <scope>NUCLEOTIDE SEQUENCE [LARGE SCALE GENOMIC DNA]</scope>
    <source>
        <strain evidence="11">SpSt-754</strain>
    </source>
</reference>
<evidence type="ECO:0000256" key="3">
    <source>
        <dbReference type="ARBA" id="ARBA00022475"/>
    </source>
</evidence>
<evidence type="ECO:0000313" key="11">
    <source>
        <dbReference type="EMBL" id="HGB36400.1"/>
    </source>
</evidence>
<gene>
    <name evidence="9 11" type="primary">secF</name>
    <name evidence="11" type="ORF">ENV38_05815</name>
</gene>
<keyword evidence="3 9" id="KW-1003">Cell membrane</keyword>
<comment type="subunit">
    <text evidence="9">Forms a complex with SecD. Part of the essential Sec protein translocation apparatus which comprises SecA, SecYEG and auxiliary proteins SecDF. Other proteins may also be involved.</text>
</comment>
<dbReference type="InterPro" id="IPR022646">
    <property type="entry name" value="SecD/SecF_CS"/>
</dbReference>
<accession>A0A7V3NUD0</accession>
<keyword evidence="4 9" id="KW-0812">Transmembrane</keyword>
<dbReference type="InterPro" id="IPR048634">
    <property type="entry name" value="SecD_SecF_C"/>
</dbReference>
<dbReference type="SUPFAM" id="SSF82866">
    <property type="entry name" value="Multidrug efflux transporter AcrB transmembrane domain"/>
    <property type="match status" value="1"/>
</dbReference>
<dbReference type="InterPro" id="IPR022813">
    <property type="entry name" value="SecD/SecF_arch_bac"/>
</dbReference>
<evidence type="ECO:0000256" key="1">
    <source>
        <dbReference type="ARBA" id="ARBA00004651"/>
    </source>
</evidence>
<proteinExistence type="inferred from homology"/>
<dbReference type="NCBIfam" id="TIGR00966">
    <property type="entry name" value="transloc_SecF"/>
    <property type="match status" value="1"/>
</dbReference>
<keyword evidence="6 9" id="KW-1133">Transmembrane helix</keyword>
<keyword evidence="8 9" id="KW-0472">Membrane</keyword>
<evidence type="ECO:0000256" key="7">
    <source>
        <dbReference type="ARBA" id="ARBA00023010"/>
    </source>
</evidence>
<dbReference type="PRINTS" id="PR01755">
    <property type="entry name" value="SECFTRNLCASE"/>
</dbReference>
<dbReference type="InterPro" id="IPR055344">
    <property type="entry name" value="SecD_SecF_C_bact"/>
</dbReference>
<evidence type="ECO:0000256" key="6">
    <source>
        <dbReference type="ARBA" id="ARBA00022989"/>
    </source>
</evidence>
<comment type="caution">
    <text evidence="11">The sequence shown here is derived from an EMBL/GenBank/DDBJ whole genome shotgun (WGS) entry which is preliminary data.</text>
</comment>
<dbReference type="HAMAP" id="MF_01464_B">
    <property type="entry name" value="SecF_B"/>
    <property type="match status" value="1"/>
</dbReference>
<comment type="subcellular location">
    <subcellularLocation>
        <location evidence="1 9">Cell membrane</location>
        <topology evidence="1 9">Multi-pass membrane protein</topology>
    </subcellularLocation>
</comment>
<name>A0A7V3NUD0_UNCW3</name>
<evidence type="ECO:0000256" key="8">
    <source>
        <dbReference type="ARBA" id="ARBA00023136"/>
    </source>
</evidence>
<feature type="transmembrane region" description="Helical" evidence="9">
    <location>
        <begin position="240"/>
        <end position="259"/>
    </location>
</feature>
<feature type="transmembrane region" description="Helical" evidence="9">
    <location>
        <begin position="17"/>
        <end position="35"/>
    </location>
</feature>
<dbReference type="PANTHER" id="PTHR30081">
    <property type="entry name" value="PROTEIN-EXPORT MEMBRANE PROTEIN SEC"/>
    <property type="match status" value="1"/>
</dbReference>
<dbReference type="Pfam" id="PF02355">
    <property type="entry name" value="SecD_SecF_C"/>
    <property type="match status" value="1"/>
</dbReference>
<dbReference type="InterPro" id="IPR005665">
    <property type="entry name" value="SecF_bac"/>
</dbReference>
<evidence type="ECO:0000256" key="9">
    <source>
        <dbReference type="HAMAP-Rule" id="MF_01464"/>
    </source>
</evidence>
<sequence>MEFFRNPKINFIGNRKYMYFVSGALVLLSIIVLIVKGGPNYGVDFRGGLLLQIKTEPALKIEEVRSTLTSKGYKTEVQTFGEPGMFILKFSSEQISPDEIVNALKSAHPNTTISLLRTEMVGPSIGRKLTMQAITLTLVGMLLMLIYISFRFDFRFGVSSVLALFHDTIISLGIFTLLGREFSVPIVAAILTLIGYSINDSIVVADRIREKLRAFGKVIPRNKIEEIFNSGINETLSRTIITSLTTLFPLFTILIFARGTTIFDFALILSIGIIVGTYSSIGIVASIVTDWYKASLKKEKA</sequence>
<keyword evidence="5 9" id="KW-0653">Protein transport</keyword>
<dbReference type="EMBL" id="DTGD01000219">
    <property type="protein sequence ID" value="HGB36400.1"/>
    <property type="molecule type" value="Genomic_DNA"/>
</dbReference>
<feature type="transmembrane region" description="Helical" evidence="9">
    <location>
        <begin position="129"/>
        <end position="150"/>
    </location>
</feature>
<feature type="transmembrane region" description="Helical" evidence="9">
    <location>
        <begin position="184"/>
        <end position="205"/>
    </location>
</feature>
<dbReference type="InterPro" id="IPR022645">
    <property type="entry name" value="SecD/SecF_bac"/>
</dbReference>
<feature type="transmembrane region" description="Helical" evidence="9">
    <location>
        <begin position="157"/>
        <end position="178"/>
    </location>
</feature>
<evidence type="ECO:0000259" key="10">
    <source>
        <dbReference type="Pfam" id="PF02355"/>
    </source>
</evidence>
<dbReference type="Pfam" id="PF07549">
    <property type="entry name" value="Sec_GG"/>
    <property type="match status" value="1"/>
</dbReference>
<dbReference type="Gene3D" id="1.20.1640.10">
    <property type="entry name" value="Multidrug efflux transporter AcrB transmembrane domain"/>
    <property type="match status" value="1"/>
</dbReference>
<dbReference type="PANTHER" id="PTHR30081:SF8">
    <property type="entry name" value="PROTEIN TRANSLOCASE SUBUNIT SECF"/>
    <property type="match status" value="1"/>
</dbReference>
<organism evidence="11">
    <name type="scientific">candidate division WOR-3 bacterium</name>
    <dbReference type="NCBI Taxonomy" id="2052148"/>
    <lineage>
        <taxon>Bacteria</taxon>
        <taxon>Bacteria division WOR-3</taxon>
    </lineage>
</organism>